<keyword evidence="2" id="KW-1185">Reference proteome</keyword>
<name>A0A7N2L6Q0_QUELO</name>
<dbReference type="AlphaFoldDB" id="A0A7N2L6Q0"/>
<sequence length="148" mass="17268">MWLHTQDGTYTIKSSYHVAVEILKIEKNWPESSCSPPSNNVWEEYGSLGFQIKLRESGIHELWECEVARDIWASSVVKLQKFVVGQQDVIQLFEELLVRLEVEELELFLVQAWFIWNRRNSVLHGGVLQAPKLLNKRAEDFLAEFHQA</sequence>
<evidence type="ECO:0000313" key="2">
    <source>
        <dbReference type="Proteomes" id="UP000594261"/>
    </source>
</evidence>
<dbReference type="EMBL" id="LRBV02000003">
    <property type="status" value="NOT_ANNOTATED_CDS"/>
    <property type="molecule type" value="Genomic_DNA"/>
</dbReference>
<dbReference type="EnsemblPlants" id="QL03p040433:mrna">
    <property type="protein sequence ID" value="QL03p040433:mrna"/>
    <property type="gene ID" value="QL03p040433"/>
</dbReference>
<dbReference type="Proteomes" id="UP000594261">
    <property type="component" value="Chromosome 3"/>
</dbReference>
<evidence type="ECO:0000313" key="1">
    <source>
        <dbReference type="EnsemblPlants" id="QL03p040433:mrna"/>
    </source>
</evidence>
<accession>A0A7N2L6Q0</accession>
<reference evidence="1" key="2">
    <citation type="submission" date="2021-01" db="UniProtKB">
        <authorList>
            <consortium name="EnsemblPlants"/>
        </authorList>
    </citation>
    <scope>IDENTIFICATION</scope>
</reference>
<protein>
    <submittedName>
        <fullName evidence="1">Uncharacterized protein</fullName>
    </submittedName>
</protein>
<reference evidence="1 2" key="1">
    <citation type="journal article" date="2016" name="G3 (Bethesda)">
        <title>First Draft Assembly and Annotation of the Genome of a California Endemic Oak Quercus lobata Nee (Fagaceae).</title>
        <authorList>
            <person name="Sork V.L."/>
            <person name="Fitz-Gibbon S.T."/>
            <person name="Puiu D."/>
            <person name="Crepeau M."/>
            <person name="Gugger P.F."/>
            <person name="Sherman R."/>
            <person name="Stevens K."/>
            <person name="Langley C.H."/>
            <person name="Pellegrini M."/>
            <person name="Salzberg S.L."/>
        </authorList>
    </citation>
    <scope>NUCLEOTIDE SEQUENCE [LARGE SCALE GENOMIC DNA]</scope>
    <source>
        <strain evidence="1 2">cv. SW786</strain>
    </source>
</reference>
<proteinExistence type="predicted"/>
<dbReference type="InParanoid" id="A0A7N2L6Q0"/>
<organism evidence="1 2">
    <name type="scientific">Quercus lobata</name>
    <name type="common">Valley oak</name>
    <dbReference type="NCBI Taxonomy" id="97700"/>
    <lineage>
        <taxon>Eukaryota</taxon>
        <taxon>Viridiplantae</taxon>
        <taxon>Streptophyta</taxon>
        <taxon>Embryophyta</taxon>
        <taxon>Tracheophyta</taxon>
        <taxon>Spermatophyta</taxon>
        <taxon>Magnoliopsida</taxon>
        <taxon>eudicotyledons</taxon>
        <taxon>Gunneridae</taxon>
        <taxon>Pentapetalae</taxon>
        <taxon>rosids</taxon>
        <taxon>fabids</taxon>
        <taxon>Fagales</taxon>
        <taxon>Fagaceae</taxon>
        <taxon>Quercus</taxon>
    </lineage>
</organism>
<dbReference type="Gramene" id="QL03p040433:mrna">
    <property type="protein sequence ID" value="QL03p040433:mrna"/>
    <property type="gene ID" value="QL03p040433"/>
</dbReference>